<evidence type="ECO:0000313" key="1">
    <source>
        <dbReference type="EMBL" id="KAJ7991157.1"/>
    </source>
</evidence>
<protein>
    <submittedName>
        <fullName evidence="1">Uncharacterized protein</fullName>
    </submittedName>
</protein>
<name>A0ACC2FIP1_DALPE</name>
<gene>
    <name evidence="1" type="ORF">DPEC_G00294340</name>
</gene>
<dbReference type="EMBL" id="CM055754">
    <property type="protein sequence ID" value="KAJ7991157.1"/>
    <property type="molecule type" value="Genomic_DNA"/>
</dbReference>
<reference evidence="1" key="1">
    <citation type="submission" date="2021-05" db="EMBL/GenBank/DDBJ databases">
        <authorList>
            <person name="Pan Q."/>
            <person name="Jouanno E."/>
            <person name="Zahm M."/>
            <person name="Klopp C."/>
            <person name="Cabau C."/>
            <person name="Louis A."/>
            <person name="Berthelot C."/>
            <person name="Parey E."/>
            <person name="Roest Crollius H."/>
            <person name="Montfort J."/>
            <person name="Robinson-Rechavi M."/>
            <person name="Bouchez O."/>
            <person name="Lampietro C."/>
            <person name="Lopez Roques C."/>
            <person name="Donnadieu C."/>
            <person name="Postlethwait J."/>
            <person name="Bobe J."/>
            <person name="Dillon D."/>
            <person name="Chandos A."/>
            <person name="von Hippel F."/>
            <person name="Guiguen Y."/>
        </authorList>
    </citation>
    <scope>NUCLEOTIDE SEQUENCE</scope>
    <source>
        <strain evidence="1">YG-Jan2019</strain>
    </source>
</reference>
<evidence type="ECO:0000313" key="2">
    <source>
        <dbReference type="Proteomes" id="UP001157502"/>
    </source>
</evidence>
<proteinExistence type="predicted"/>
<dbReference type="Proteomes" id="UP001157502">
    <property type="component" value="Chromosome 27"/>
</dbReference>
<organism evidence="1 2">
    <name type="scientific">Dallia pectoralis</name>
    <name type="common">Alaska blackfish</name>
    <dbReference type="NCBI Taxonomy" id="75939"/>
    <lineage>
        <taxon>Eukaryota</taxon>
        <taxon>Metazoa</taxon>
        <taxon>Chordata</taxon>
        <taxon>Craniata</taxon>
        <taxon>Vertebrata</taxon>
        <taxon>Euteleostomi</taxon>
        <taxon>Actinopterygii</taxon>
        <taxon>Neopterygii</taxon>
        <taxon>Teleostei</taxon>
        <taxon>Protacanthopterygii</taxon>
        <taxon>Esociformes</taxon>
        <taxon>Umbridae</taxon>
        <taxon>Dallia</taxon>
    </lineage>
</organism>
<sequence length="90" mass="9627">MACQGKPEALGLNQSLGNQLRPLGSNTLRTVRGQLTKRKRKRRVPAGRDGWSTSWVNTGSNEEVLAVCPGCHSSAPPTTTTTTPKAPLVM</sequence>
<comment type="caution">
    <text evidence="1">The sequence shown here is derived from an EMBL/GenBank/DDBJ whole genome shotgun (WGS) entry which is preliminary data.</text>
</comment>
<accession>A0ACC2FIP1</accession>
<keyword evidence="2" id="KW-1185">Reference proteome</keyword>